<dbReference type="GeneID" id="24918549"/>
<dbReference type="Proteomes" id="UP000008312">
    <property type="component" value="Unassembled WGS sequence"/>
</dbReference>
<accession>D8LZ30</accession>
<sequence>MFSRQRDYDSSLKNKKNASYVVIPVNAEKNDSEGRKVRLSIAEKSTETEKRESIMTPYPRISDELCETIRRHSSLARESDSRRPSVSREYL</sequence>
<reference evidence="2" key="1">
    <citation type="submission" date="2010-02" db="EMBL/GenBank/DDBJ databases">
        <title>Sequencing and annotation of the Blastocystis hominis genome.</title>
        <authorList>
            <person name="Wincker P."/>
        </authorList>
    </citation>
    <scope>NUCLEOTIDE SEQUENCE</scope>
    <source>
        <strain evidence="2">Singapore isolate B</strain>
    </source>
</reference>
<proteinExistence type="predicted"/>
<evidence type="ECO:0000313" key="2">
    <source>
        <dbReference type="EMBL" id="CBK21069.2"/>
    </source>
</evidence>
<keyword evidence="3" id="KW-1185">Reference proteome</keyword>
<dbReference type="EMBL" id="FN668640">
    <property type="protein sequence ID" value="CBK21069.2"/>
    <property type="molecule type" value="Genomic_DNA"/>
</dbReference>
<evidence type="ECO:0000313" key="3">
    <source>
        <dbReference type="Proteomes" id="UP000008312"/>
    </source>
</evidence>
<organism evidence="2">
    <name type="scientific">Blastocystis hominis</name>
    <dbReference type="NCBI Taxonomy" id="12968"/>
    <lineage>
        <taxon>Eukaryota</taxon>
        <taxon>Sar</taxon>
        <taxon>Stramenopiles</taxon>
        <taxon>Bigyra</taxon>
        <taxon>Opalozoa</taxon>
        <taxon>Opalinata</taxon>
        <taxon>Blastocystidae</taxon>
        <taxon>Blastocystis</taxon>
    </lineage>
</organism>
<name>D8LZ30_BLAHO</name>
<feature type="region of interest" description="Disordered" evidence="1">
    <location>
        <begin position="71"/>
        <end position="91"/>
    </location>
</feature>
<protein>
    <submittedName>
        <fullName evidence="2">Uncharacterized protein</fullName>
    </submittedName>
</protein>
<dbReference type="RefSeq" id="XP_012895117.1">
    <property type="nucleotide sequence ID" value="XM_013039663.1"/>
</dbReference>
<evidence type="ECO:0000256" key="1">
    <source>
        <dbReference type="SAM" id="MobiDB-lite"/>
    </source>
</evidence>
<feature type="compositionally biased region" description="Basic and acidic residues" evidence="1">
    <location>
        <begin position="71"/>
        <end position="83"/>
    </location>
</feature>
<gene>
    <name evidence="2" type="ORF">GSBLH_T00001281001</name>
</gene>
<dbReference type="InParanoid" id="D8LZ30"/>
<dbReference type="AlphaFoldDB" id="D8LZ30"/>